<dbReference type="FunFam" id="1.50.10.150:FF:000004">
    <property type="entry name" value="Malic acid transporter"/>
    <property type="match status" value="1"/>
</dbReference>
<reference evidence="12" key="1">
    <citation type="submission" date="2014-12" db="EMBL/GenBank/DDBJ databases">
        <title>Genome Sequence of Valsa Canker Pathogens Uncovers a Specific Adaption of Colonization on Woody Bark.</title>
        <authorList>
            <person name="Yin Z."/>
            <person name="Liu H."/>
            <person name="Gao X."/>
            <person name="Li Z."/>
            <person name="Song N."/>
            <person name="Ke X."/>
            <person name="Dai Q."/>
            <person name="Wu Y."/>
            <person name="Sun Y."/>
            <person name="Xu J.-R."/>
            <person name="Kang Z.K."/>
            <person name="Wang L."/>
            <person name="Huang L."/>
        </authorList>
    </citation>
    <scope>NUCLEOTIDE SEQUENCE [LARGE SCALE GENOMIC DNA]</scope>
    <source>
        <strain evidence="12">03-8</strain>
    </source>
</reference>
<evidence type="ECO:0000256" key="10">
    <source>
        <dbReference type="SAM" id="MobiDB-lite"/>
    </source>
</evidence>
<feature type="transmembrane region" description="Helical" evidence="11">
    <location>
        <begin position="188"/>
        <end position="207"/>
    </location>
</feature>
<feature type="transmembrane region" description="Helical" evidence="11">
    <location>
        <begin position="78"/>
        <end position="103"/>
    </location>
</feature>
<dbReference type="InterPro" id="IPR004695">
    <property type="entry name" value="SLAC1/Mae1/Ssu1/TehA"/>
</dbReference>
<dbReference type="OrthoDB" id="1099at2759"/>
<evidence type="ECO:0000256" key="6">
    <source>
        <dbReference type="ARBA" id="ARBA00022989"/>
    </source>
</evidence>
<dbReference type="GO" id="GO:0000319">
    <property type="term" value="F:sulfite transmembrane transporter activity"/>
    <property type="evidence" value="ECO:0007669"/>
    <property type="project" value="TreeGrafter"/>
</dbReference>
<keyword evidence="7 11" id="KW-0472">Membrane</keyword>
<dbReference type="Proteomes" id="UP000078559">
    <property type="component" value="Chromosome 4"/>
</dbReference>
<dbReference type="Pfam" id="PF03595">
    <property type="entry name" value="SLAC1"/>
    <property type="match status" value="1"/>
</dbReference>
<evidence type="ECO:0000313" key="12">
    <source>
        <dbReference type="EMBL" id="KUI68992.1"/>
    </source>
</evidence>
<sequence>MAQQQGLTDDNANDRTCQQQAGKNQQPHGGKPQEPSKCKQEQGWRRIVRNFTPSWFAINMGTGITSILIHQLPYTTSWLPYVSFAFFGLNICLFLVFTCITVLRYVLYPEIWAAMVNHPGQSLFLGTFPMGLCTIINMIVFSCSQWGDGVIYFAWGLWWFDVIVSLACCISMPFIIMHRHKPQLEQTTAALLLPVVPAIVASASGGILAEHLPCTSHAVTTLVTSYILWGLGEAFTMCILAMYFHRLMVHHLPPRELIVSVFLPVGPLGQGGFAIQQLGKVAAARGFLPLTGSVVVTGGQVLSALGVFLALVMWGAGLGWLGLAATSIVTTQSFPFNMGWWGFTFPLGVFATCTGMLADELDSVFFRVLTMIFSISVILLWLLVAVRTLLRARTGEIFVAPCLGDLRPKTQQADGDRTV</sequence>
<keyword evidence="4" id="KW-1003">Cell membrane</keyword>
<dbReference type="InterPro" id="IPR051629">
    <property type="entry name" value="Sulfite_efflux_TDT"/>
</dbReference>
<feature type="transmembrane region" description="Helical" evidence="11">
    <location>
        <begin position="153"/>
        <end position="176"/>
    </location>
</feature>
<accession>A0A194VYA5</accession>
<evidence type="ECO:0000256" key="9">
    <source>
        <dbReference type="ARBA" id="ARBA00072906"/>
    </source>
</evidence>
<comment type="function">
    <text evidence="8">Sulphite efflux pump required for the secretion of sulphite as a reducing agent. In the presence of sulphite, cystine in keratin is directly cleaved to cysteine and S-sulphocysteine, and thereby, reduced proteins become accessible to hydrolysis by a variety of secreted endo- and exoproteases. Excretion of sulphite mediated by an efflux pump also represents a detoxification pathway for dermatophytes during infection of the epidermal stratum corneum, hair and nails, which are rich in cysteine.</text>
</comment>
<proteinExistence type="inferred from homology"/>
<feature type="transmembrane region" description="Helical" evidence="11">
    <location>
        <begin position="338"/>
        <end position="358"/>
    </location>
</feature>
<evidence type="ECO:0000256" key="1">
    <source>
        <dbReference type="ARBA" id="ARBA00004651"/>
    </source>
</evidence>
<feature type="compositionally biased region" description="Polar residues" evidence="10">
    <location>
        <begin position="1"/>
        <end position="27"/>
    </location>
</feature>
<keyword evidence="3" id="KW-0813">Transport</keyword>
<dbReference type="PANTHER" id="PTHR31686:SF1">
    <property type="entry name" value="SULFITE EFFLUX PUMP SSU1"/>
    <property type="match status" value="1"/>
</dbReference>
<organism evidence="12 13">
    <name type="scientific">Cytospora mali</name>
    <name type="common">Apple Valsa canker fungus</name>
    <name type="synonym">Valsa mali</name>
    <dbReference type="NCBI Taxonomy" id="578113"/>
    <lineage>
        <taxon>Eukaryota</taxon>
        <taxon>Fungi</taxon>
        <taxon>Dikarya</taxon>
        <taxon>Ascomycota</taxon>
        <taxon>Pezizomycotina</taxon>
        <taxon>Sordariomycetes</taxon>
        <taxon>Sordariomycetidae</taxon>
        <taxon>Diaporthales</taxon>
        <taxon>Cytosporaceae</taxon>
        <taxon>Cytospora</taxon>
    </lineage>
</organism>
<evidence type="ECO:0000256" key="5">
    <source>
        <dbReference type="ARBA" id="ARBA00022692"/>
    </source>
</evidence>
<keyword evidence="6 11" id="KW-1133">Transmembrane helix</keyword>
<dbReference type="GO" id="GO:0005886">
    <property type="term" value="C:plasma membrane"/>
    <property type="evidence" value="ECO:0007669"/>
    <property type="project" value="UniProtKB-SubCell"/>
</dbReference>
<dbReference type="AlphaFoldDB" id="A0A194VYA5"/>
<dbReference type="Gene3D" id="1.50.10.150">
    <property type="entry name" value="Voltage-dependent anion channel"/>
    <property type="match status" value="1"/>
</dbReference>
<comment type="subcellular location">
    <subcellularLocation>
        <location evidence="1">Cell membrane</location>
        <topology evidence="1">Multi-pass membrane protein</topology>
    </subcellularLocation>
</comment>
<evidence type="ECO:0000256" key="4">
    <source>
        <dbReference type="ARBA" id="ARBA00022475"/>
    </source>
</evidence>
<dbReference type="PANTHER" id="PTHR31686">
    <property type="match status" value="1"/>
</dbReference>
<protein>
    <recommendedName>
        <fullName evidence="9">Sulfite efflux pump SSU1</fullName>
    </recommendedName>
</protein>
<dbReference type="InterPro" id="IPR038665">
    <property type="entry name" value="Voltage-dep_anion_channel_sf"/>
</dbReference>
<evidence type="ECO:0000313" key="13">
    <source>
        <dbReference type="Proteomes" id="UP000078559"/>
    </source>
</evidence>
<feature type="transmembrane region" description="Helical" evidence="11">
    <location>
        <begin position="227"/>
        <end position="245"/>
    </location>
</feature>
<evidence type="ECO:0000256" key="11">
    <source>
        <dbReference type="SAM" id="Phobius"/>
    </source>
</evidence>
<gene>
    <name evidence="12" type="ORF">VM1G_03972</name>
</gene>
<feature type="transmembrane region" description="Helical" evidence="11">
    <location>
        <begin position="123"/>
        <end position="147"/>
    </location>
</feature>
<evidence type="ECO:0000256" key="2">
    <source>
        <dbReference type="ARBA" id="ARBA00008566"/>
    </source>
</evidence>
<dbReference type="EMBL" id="CM003101">
    <property type="protein sequence ID" value="KUI68992.1"/>
    <property type="molecule type" value="Genomic_DNA"/>
</dbReference>
<feature type="region of interest" description="Disordered" evidence="10">
    <location>
        <begin position="1"/>
        <end position="42"/>
    </location>
</feature>
<dbReference type="CDD" id="cd09318">
    <property type="entry name" value="TDT_SSU1"/>
    <property type="match status" value="1"/>
</dbReference>
<name>A0A194VYA5_CYTMA</name>
<evidence type="ECO:0000256" key="7">
    <source>
        <dbReference type="ARBA" id="ARBA00023136"/>
    </source>
</evidence>
<evidence type="ECO:0000256" key="3">
    <source>
        <dbReference type="ARBA" id="ARBA00022448"/>
    </source>
</evidence>
<feature type="transmembrane region" description="Helical" evidence="11">
    <location>
        <begin position="257"/>
        <end position="279"/>
    </location>
</feature>
<feature type="transmembrane region" description="Helical" evidence="11">
    <location>
        <begin position="364"/>
        <end position="384"/>
    </location>
</feature>
<comment type="similarity">
    <text evidence="2">Belongs to the tellurite-resistance/dicarboxylate transporter (TDT) family.</text>
</comment>
<feature type="transmembrane region" description="Helical" evidence="11">
    <location>
        <begin position="54"/>
        <end position="72"/>
    </location>
</feature>
<feature type="transmembrane region" description="Helical" evidence="11">
    <location>
        <begin position="299"/>
        <end position="326"/>
    </location>
</feature>
<evidence type="ECO:0000256" key="8">
    <source>
        <dbReference type="ARBA" id="ARBA00056100"/>
    </source>
</evidence>
<keyword evidence="5 11" id="KW-0812">Transmembrane</keyword>
<keyword evidence="13" id="KW-1185">Reference proteome</keyword>